<gene>
    <name evidence="2" type="ORF">VPR01S_01_00390</name>
</gene>
<evidence type="ECO:0000313" key="2">
    <source>
        <dbReference type="EMBL" id="GAD65267.1"/>
    </source>
</evidence>
<dbReference type="CDD" id="cd02208">
    <property type="entry name" value="cupin_RmlC-like"/>
    <property type="match status" value="1"/>
</dbReference>
<accession>U2ZVZ9</accession>
<feature type="domain" description="Cupin type-2" evidence="1">
    <location>
        <begin position="55"/>
        <end position="117"/>
    </location>
</feature>
<dbReference type="InterPro" id="IPR013096">
    <property type="entry name" value="Cupin_2"/>
</dbReference>
<dbReference type="RefSeq" id="WP_021703259.1">
    <property type="nucleotide sequence ID" value="NZ_BATJ01000001.1"/>
</dbReference>
<name>U2ZVZ9_VIBPR</name>
<sequence length="131" mass="14948">MESSNIENDFVVLTPNKQANSITNTHDMYERLNTEYSDFKGHELISCYSFSENWSTWEIHPHGDEIVMLLSGSATFILDVDGEKQHVHLSRAGEYAIIPRNTWHTAHVVDMAKVLFITPGEGTRHKPDESM</sequence>
<proteinExistence type="predicted"/>
<dbReference type="AlphaFoldDB" id="U2ZVZ9"/>
<protein>
    <recommendedName>
        <fullName evidence="1">Cupin type-2 domain-containing protein</fullName>
    </recommendedName>
</protein>
<evidence type="ECO:0000313" key="3">
    <source>
        <dbReference type="Proteomes" id="UP000016570"/>
    </source>
</evidence>
<keyword evidence="3" id="KW-1185">Reference proteome</keyword>
<dbReference type="Proteomes" id="UP000016570">
    <property type="component" value="Unassembled WGS sequence"/>
</dbReference>
<dbReference type="eggNOG" id="COG2140">
    <property type="taxonomic scope" value="Bacteria"/>
</dbReference>
<dbReference type="STRING" id="1219065.VPR01S_01_00390"/>
<dbReference type="SUPFAM" id="SSF51182">
    <property type="entry name" value="RmlC-like cupins"/>
    <property type="match status" value="1"/>
</dbReference>
<evidence type="ECO:0000259" key="1">
    <source>
        <dbReference type="Pfam" id="PF07883"/>
    </source>
</evidence>
<dbReference type="InterPro" id="IPR014710">
    <property type="entry name" value="RmlC-like_jellyroll"/>
</dbReference>
<dbReference type="Pfam" id="PF07883">
    <property type="entry name" value="Cupin_2"/>
    <property type="match status" value="1"/>
</dbReference>
<dbReference type="Gene3D" id="2.60.120.10">
    <property type="entry name" value="Jelly Rolls"/>
    <property type="match status" value="1"/>
</dbReference>
<organism evidence="2 3">
    <name type="scientific">Vibrio proteolyticus NBRC 13287</name>
    <dbReference type="NCBI Taxonomy" id="1219065"/>
    <lineage>
        <taxon>Bacteria</taxon>
        <taxon>Pseudomonadati</taxon>
        <taxon>Pseudomonadota</taxon>
        <taxon>Gammaproteobacteria</taxon>
        <taxon>Vibrionales</taxon>
        <taxon>Vibrionaceae</taxon>
        <taxon>Vibrio</taxon>
    </lineage>
</organism>
<dbReference type="EMBL" id="BATJ01000001">
    <property type="protein sequence ID" value="GAD65267.1"/>
    <property type="molecule type" value="Genomic_DNA"/>
</dbReference>
<dbReference type="InterPro" id="IPR011051">
    <property type="entry name" value="RmlC_Cupin_sf"/>
</dbReference>
<reference evidence="2 3" key="1">
    <citation type="submission" date="2013-09" db="EMBL/GenBank/DDBJ databases">
        <title>Whole genome shotgun sequence of Vibrio proteolyticus NBRC 13287.</title>
        <authorList>
            <person name="Isaki S."/>
            <person name="Hosoyama A."/>
            <person name="Numata M."/>
            <person name="Hashimoto M."/>
            <person name="Hosoyama Y."/>
            <person name="Tsuchikane K."/>
            <person name="Noguchi M."/>
            <person name="Hirakata S."/>
            <person name="Ichikawa N."/>
            <person name="Ohji S."/>
            <person name="Yamazoe A."/>
            <person name="Fujita N."/>
        </authorList>
    </citation>
    <scope>NUCLEOTIDE SEQUENCE [LARGE SCALE GENOMIC DNA]</scope>
    <source>
        <strain evidence="2 3">NBRC 13287</strain>
    </source>
</reference>
<comment type="caution">
    <text evidence="2">The sequence shown here is derived from an EMBL/GenBank/DDBJ whole genome shotgun (WGS) entry which is preliminary data.</text>
</comment>